<dbReference type="PANTHER" id="PTHR24408">
    <property type="entry name" value="ZINC FINGER PROTEIN"/>
    <property type="match status" value="1"/>
</dbReference>
<reference evidence="13" key="1">
    <citation type="submission" date="2025-08" db="UniProtKB">
        <authorList>
            <consortium name="Ensembl"/>
        </authorList>
    </citation>
    <scope>IDENTIFICATION</scope>
</reference>
<feature type="region of interest" description="Disordered" evidence="11">
    <location>
        <begin position="851"/>
        <end position="904"/>
    </location>
</feature>
<dbReference type="FunFam" id="3.30.160.60:FF:000065">
    <property type="entry name" value="B-cell CLL/lymphoma 6, member B"/>
    <property type="match status" value="1"/>
</dbReference>
<dbReference type="FunFam" id="3.30.160.60:FF:001498">
    <property type="entry name" value="Zinc finger protein 404"/>
    <property type="match status" value="1"/>
</dbReference>
<proteinExistence type="inferred from homology"/>
<evidence type="ECO:0000256" key="7">
    <source>
        <dbReference type="ARBA" id="ARBA00023015"/>
    </source>
</evidence>
<dbReference type="SMART" id="SM00355">
    <property type="entry name" value="ZnF_C2H2"/>
    <property type="match status" value="17"/>
</dbReference>
<dbReference type="PROSITE" id="PS00028">
    <property type="entry name" value="ZINC_FINGER_C2H2_1"/>
    <property type="match status" value="16"/>
</dbReference>
<dbReference type="AlphaFoldDB" id="A0A8C8IG45"/>
<keyword evidence="7" id="KW-0805">Transcription regulation</keyword>
<dbReference type="GO" id="GO:0043565">
    <property type="term" value="F:sequence-specific DNA binding"/>
    <property type="evidence" value="ECO:0007669"/>
    <property type="project" value="TreeGrafter"/>
</dbReference>
<dbReference type="PROSITE" id="PS50157">
    <property type="entry name" value="ZINC_FINGER_C2H2_2"/>
    <property type="match status" value="15"/>
</dbReference>
<evidence type="ECO:0000256" key="6">
    <source>
        <dbReference type="ARBA" id="ARBA00022833"/>
    </source>
</evidence>
<dbReference type="FunFam" id="3.30.160.60:FF:000193">
    <property type="entry name" value="Zinc finger protein 300"/>
    <property type="match status" value="1"/>
</dbReference>
<evidence type="ECO:0000256" key="4">
    <source>
        <dbReference type="ARBA" id="ARBA00022737"/>
    </source>
</evidence>
<organism evidence="13 14">
    <name type="scientific">Oncorhynchus tshawytscha</name>
    <name type="common">Chinook salmon</name>
    <name type="synonym">Salmo tshawytscha</name>
    <dbReference type="NCBI Taxonomy" id="74940"/>
    <lineage>
        <taxon>Eukaryota</taxon>
        <taxon>Metazoa</taxon>
        <taxon>Chordata</taxon>
        <taxon>Craniata</taxon>
        <taxon>Vertebrata</taxon>
        <taxon>Euteleostomi</taxon>
        <taxon>Actinopterygii</taxon>
        <taxon>Neopterygii</taxon>
        <taxon>Teleostei</taxon>
        <taxon>Protacanthopterygii</taxon>
        <taxon>Salmoniformes</taxon>
        <taxon>Salmonidae</taxon>
        <taxon>Salmoninae</taxon>
        <taxon>Oncorhynchus</taxon>
    </lineage>
</organism>
<protein>
    <recommendedName>
        <fullName evidence="12">C2H2-type domain-containing protein</fullName>
    </recommendedName>
</protein>
<dbReference type="FunFam" id="3.30.160.60:FF:002343">
    <property type="entry name" value="Zinc finger protein 33A"/>
    <property type="match status" value="1"/>
</dbReference>
<dbReference type="PANTHER" id="PTHR24408:SF58">
    <property type="entry name" value="TRANSCRIPTION FACTOR (TFIIIA), PUTATIVE (AFU_ORTHOLOGUE AFUA_1G05150)-RELATED"/>
    <property type="match status" value="1"/>
</dbReference>
<dbReference type="SUPFAM" id="SSF57667">
    <property type="entry name" value="beta-beta-alpha zinc fingers"/>
    <property type="match status" value="8"/>
</dbReference>
<feature type="compositionally biased region" description="Basic and acidic residues" evidence="11">
    <location>
        <begin position="193"/>
        <end position="203"/>
    </location>
</feature>
<evidence type="ECO:0000256" key="3">
    <source>
        <dbReference type="ARBA" id="ARBA00022723"/>
    </source>
</evidence>
<dbReference type="Ensembl" id="ENSOTST00005082024.2">
    <property type="protein sequence ID" value="ENSOTSP00005075722.2"/>
    <property type="gene ID" value="ENSOTSG00005035651.2"/>
</dbReference>
<dbReference type="InterPro" id="IPR013087">
    <property type="entry name" value="Znf_C2H2_type"/>
</dbReference>
<feature type="compositionally biased region" description="Low complexity" evidence="11">
    <location>
        <begin position="709"/>
        <end position="718"/>
    </location>
</feature>
<dbReference type="GO" id="GO:0000981">
    <property type="term" value="F:DNA-binding transcription factor activity, RNA polymerase II-specific"/>
    <property type="evidence" value="ECO:0007669"/>
    <property type="project" value="TreeGrafter"/>
</dbReference>
<dbReference type="FunFam" id="3.30.160.60:FF:000446">
    <property type="entry name" value="Zinc finger protein"/>
    <property type="match status" value="1"/>
</dbReference>
<feature type="domain" description="C2H2-type" evidence="12">
    <location>
        <begin position="459"/>
        <end position="486"/>
    </location>
</feature>
<keyword evidence="6" id="KW-0862">Zinc</keyword>
<gene>
    <name evidence="13" type="primary">zgc:66448</name>
</gene>
<dbReference type="GO" id="GO:0008270">
    <property type="term" value="F:zinc ion binding"/>
    <property type="evidence" value="ECO:0007669"/>
    <property type="project" value="UniProtKB-KW"/>
</dbReference>
<evidence type="ECO:0000256" key="1">
    <source>
        <dbReference type="ARBA" id="ARBA00004123"/>
    </source>
</evidence>
<dbReference type="FunFam" id="3.30.160.60:FF:000358">
    <property type="entry name" value="zinc finger protein 24"/>
    <property type="match status" value="1"/>
</dbReference>
<keyword evidence="3" id="KW-0479">Metal-binding</keyword>
<feature type="domain" description="C2H2-type" evidence="12">
    <location>
        <begin position="578"/>
        <end position="605"/>
    </location>
</feature>
<dbReference type="GeneTree" id="ENSGT00940000163513"/>
<evidence type="ECO:0000256" key="5">
    <source>
        <dbReference type="ARBA" id="ARBA00022771"/>
    </source>
</evidence>
<dbReference type="Proteomes" id="UP000694402">
    <property type="component" value="Unassembled WGS sequence"/>
</dbReference>
<feature type="region of interest" description="Disordered" evidence="11">
    <location>
        <begin position="100"/>
        <end position="133"/>
    </location>
</feature>
<keyword evidence="14" id="KW-1185">Reference proteome</keyword>
<feature type="region of interest" description="Disordered" evidence="11">
    <location>
        <begin position="1"/>
        <end position="69"/>
    </location>
</feature>
<feature type="domain" description="C2H2-type" evidence="12">
    <location>
        <begin position="522"/>
        <end position="549"/>
    </location>
</feature>
<feature type="region of interest" description="Disordered" evidence="11">
    <location>
        <begin position="188"/>
        <end position="218"/>
    </location>
</feature>
<feature type="domain" description="C2H2-type" evidence="12">
    <location>
        <begin position="605"/>
        <end position="632"/>
    </location>
</feature>
<keyword evidence="9" id="KW-0539">Nucleus</keyword>
<feature type="domain" description="C2H2-type" evidence="12">
    <location>
        <begin position="336"/>
        <end position="363"/>
    </location>
</feature>
<feature type="domain" description="C2H2-type" evidence="12">
    <location>
        <begin position="661"/>
        <end position="688"/>
    </location>
</feature>
<sequence>MAAVNSSERRQGDPNDELGDPGGVAQKCESFEYKSTDPDNIFAVEEDRIPEGSNENRESSIVTDGLASQTESSIALRANDRSEIGNELVDLTYSEENTHNDVSYNKQRHFDWSETEDEEDQEEEEEGGEEERTVKRRKCSLECKDCGKRFTRRETFNLHRHFHAHQDELASLTCKECGLTFHHRSSLIKHRSEHQQKVEQPVERKRRRSPQGVHKEERPGFQCDHCEETFPSLSKLRLHTCDCAPDKAYRCPLCRKEFRMKISITSHMQTHSLSSHPFRCQECHKSFSDIFSLRDHQGSHASLKPYACPECGMVFRHRSVMEDHRRKHTEDTQGPHRCNICGKHFKYSSLLQQHQYLHTGQKPFRCPDCGKTFALAQNMKAHCRQHRRLQAHVSCHETVGGLDKENTNHGLEPKRIFNCPLCPQNFPSPADLRAHMLIHEAEHERMENGACKDGETNRYTCPHCPATYSDQSNMMAHLTTHTSARVRVERQGNGLEVGRSAPLNTANVPGRWHREEMSSKPLKCPDCGKSFRHRSVLTLHMRIHSKDKPYQCRVCNKSFRFNSYLQQHMIIHTGEKPYKCPDCSKDFAFLQNMRTHQRLHTQKPFRCTKCRKGYSDENQLQRHLLSHNGEKPHKCHLCEKSFGLAYLLRDHLNTHTGERPHRCQECHKTFPWLGSLLVHQKIHARKRQGSSQPYSFPMAMRIRGRGSRSRSGGRLASGWPRWGGMGQSVARPQNPSPLAVSEQEQHRQQPKPMSWGNTPTTPPVPTLSSVQLDFPGSPIYMDGAALWGGLRTSPAVPPSQSTSNKLGQELNLPRWSSVSVPMHKAVNESSTPPRKEDTRVWDFNAPLVMSPTVSSSEKAGSGREQQKQWSPALLGTSSSAQMSLSQELEQQQQKHLSSSWTNVPTSTQNVPISIQYDPQRFTHGVGPTVWGFQTTPAGPQQQPMVTGTQIIINQTSPFFSPLPPLPPLSLPGSHSLHSVAVGSLPRPPHPNIFFTPQAVMSERPHMTQTLSLPQLAPRPVPHKLGRLPYAPDRLLQCMICGCSLPRELDLQMHYMQHAQGEI</sequence>
<evidence type="ECO:0000259" key="12">
    <source>
        <dbReference type="PROSITE" id="PS50157"/>
    </source>
</evidence>
<feature type="compositionally biased region" description="Polar residues" evidence="11">
    <location>
        <begin position="59"/>
        <end position="69"/>
    </location>
</feature>
<reference evidence="13" key="2">
    <citation type="submission" date="2025-09" db="UniProtKB">
        <authorList>
            <consortium name="Ensembl"/>
        </authorList>
    </citation>
    <scope>IDENTIFICATION</scope>
</reference>
<name>A0A8C8IG45_ONCTS</name>
<evidence type="ECO:0000256" key="2">
    <source>
        <dbReference type="ARBA" id="ARBA00006991"/>
    </source>
</evidence>
<dbReference type="Pfam" id="PF13912">
    <property type="entry name" value="zf-C2H2_6"/>
    <property type="match status" value="1"/>
</dbReference>
<evidence type="ECO:0000313" key="13">
    <source>
        <dbReference type="Ensembl" id="ENSOTSP00005075722.2"/>
    </source>
</evidence>
<dbReference type="GO" id="GO:0005634">
    <property type="term" value="C:nucleus"/>
    <property type="evidence" value="ECO:0007669"/>
    <property type="project" value="UniProtKB-SubCell"/>
</dbReference>
<keyword evidence="5 10" id="KW-0863">Zinc-finger</keyword>
<evidence type="ECO:0000256" key="10">
    <source>
        <dbReference type="PROSITE-ProRule" id="PRU00042"/>
    </source>
</evidence>
<dbReference type="Pfam" id="PF00096">
    <property type="entry name" value="zf-C2H2"/>
    <property type="match status" value="12"/>
</dbReference>
<dbReference type="FunFam" id="3.30.160.60:FF:000671">
    <property type="entry name" value="Zinc finger protein 26"/>
    <property type="match status" value="1"/>
</dbReference>
<comment type="similarity">
    <text evidence="2">Belongs to the krueppel C2H2-type zinc-finger protein family.</text>
</comment>
<feature type="domain" description="C2H2-type" evidence="12">
    <location>
        <begin position="306"/>
        <end position="333"/>
    </location>
</feature>
<feature type="compositionally biased region" description="Low complexity" evidence="11">
    <location>
        <begin position="877"/>
        <end position="899"/>
    </location>
</feature>
<feature type="domain" description="C2H2-type" evidence="12">
    <location>
        <begin position="278"/>
        <end position="305"/>
    </location>
</feature>
<dbReference type="FunFam" id="3.30.160.60:FF:000688">
    <property type="entry name" value="zinc finger protein 197 isoform X1"/>
    <property type="match status" value="1"/>
</dbReference>
<accession>A0A8C8IG45</accession>
<dbReference type="Gene3D" id="3.30.160.60">
    <property type="entry name" value="Classic Zinc Finger"/>
    <property type="match status" value="13"/>
</dbReference>
<feature type="domain" description="C2H2-type" evidence="12">
    <location>
        <begin position="141"/>
        <end position="168"/>
    </location>
</feature>
<keyword evidence="8" id="KW-0804">Transcription</keyword>
<keyword evidence="4" id="KW-0677">Repeat</keyword>
<evidence type="ECO:0000256" key="11">
    <source>
        <dbReference type="SAM" id="MobiDB-lite"/>
    </source>
</evidence>
<feature type="domain" description="C2H2-type" evidence="12">
    <location>
        <begin position="417"/>
        <end position="444"/>
    </location>
</feature>
<evidence type="ECO:0000256" key="9">
    <source>
        <dbReference type="ARBA" id="ARBA00023242"/>
    </source>
</evidence>
<feature type="domain" description="C2H2-type" evidence="12">
    <location>
        <begin position="172"/>
        <end position="199"/>
    </location>
</feature>
<feature type="region of interest" description="Disordered" evidence="11">
    <location>
        <begin position="703"/>
        <end position="762"/>
    </location>
</feature>
<feature type="compositionally biased region" description="Basic and acidic residues" evidence="11">
    <location>
        <begin position="45"/>
        <end position="58"/>
    </location>
</feature>
<evidence type="ECO:0000313" key="14">
    <source>
        <dbReference type="Proteomes" id="UP000694402"/>
    </source>
</evidence>
<feature type="domain" description="C2H2-type" evidence="12">
    <location>
        <begin position="633"/>
        <end position="660"/>
    </location>
</feature>
<feature type="compositionally biased region" description="Acidic residues" evidence="11">
    <location>
        <begin position="113"/>
        <end position="129"/>
    </location>
</feature>
<feature type="domain" description="C2H2-type" evidence="12">
    <location>
        <begin position="364"/>
        <end position="391"/>
    </location>
</feature>
<evidence type="ECO:0000256" key="8">
    <source>
        <dbReference type="ARBA" id="ARBA00023163"/>
    </source>
</evidence>
<feature type="domain" description="C2H2-type" evidence="12">
    <location>
        <begin position="249"/>
        <end position="276"/>
    </location>
</feature>
<dbReference type="InterPro" id="IPR036236">
    <property type="entry name" value="Znf_C2H2_sf"/>
</dbReference>
<comment type="subcellular location">
    <subcellularLocation>
        <location evidence="1">Nucleus</location>
    </subcellularLocation>
</comment>
<feature type="domain" description="C2H2-type" evidence="12">
    <location>
        <begin position="550"/>
        <end position="577"/>
    </location>
</feature>